<dbReference type="Pfam" id="PF06319">
    <property type="entry name" value="MmcB-like"/>
    <property type="match status" value="1"/>
</dbReference>
<sequence length="160" mass="18048">MPIISPHNDQPLLDGRQSARALMVRRGVQRLLIDMRHAVLPELSLTSGRRADLITLSERGDIWIVEIKSSIEDFRVDSKWPEYRLHCDRLFFATHAAVPVSIFPEDCGLIVADAYSGHLLRDAPEHRLSAPARKALTQRFARVAAERLLHAELAAAGHRF</sequence>
<dbReference type="EMBL" id="QGTR01000003">
    <property type="protein sequence ID" value="PWW00489.1"/>
    <property type="molecule type" value="Genomic_DNA"/>
</dbReference>
<evidence type="ECO:0008006" key="3">
    <source>
        <dbReference type="Google" id="ProtNLM"/>
    </source>
</evidence>
<dbReference type="Proteomes" id="UP000246352">
    <property type="component" value="Unassembled WGS sequence"/>
</dbReference>
<proteinExistence type="predicted"/>
<protein>
    <recommendedName>
        <fullName evidence="3">DNA repair protein MmcB-related protein</fullName>
    </recommendedName>
</protein>
<keyword evidence="2" id="KW-1185">Reference proteome</keyword>
<dbReference type="OrthoDB" id="5194526at2"/>
<dbReference type="InterPro" id="IPR009394">
    <property type="entry name" value="MmcB-like"/>
</dbReference>
<evidence type="ECO:0000313" key="1">
    <source>
        <dbReference type="EMBL" id="PWW00489.1"/>
    </source>
</evidence>
<accession>A0A317PIS0</accession>
<name>A0A317PIS0_9HYPH</name>
<evidence type="ECO:0000313" key="2">
    <source>
        <dbReference type="Proteomes" id="UP000246352"/>
    </source>
</evidence>
<reference evidence="1 2" key="1">
    <citation type="submission" date="2018-05" db="EMBL/GenBank/DDBJ databases">
        <title>Genomic Encyclopedia of Type Strains, Phase IV (KMG-IV): sequencing the most valuable type-strain genomes for metagenomic binning, comparative biology and taxonomic classification.</title>
        <authorList>
            <person name="Goeker M."/>
        </authorList>
    </citation>
    <scope>NUCLEOTIDE SEQUENCE [LARGE SCALE GENOMIC DNA]</scope>
    <source>
        <strain evidence="1 2">DSM 16791</strain>
    </source>
</reference>
<comment type="caution">
    <text evidence="1">The sequence shown here is derived from an EMBL/GenBank/DDBJ whole genome shotgun (WGS) entry which is preliminary data.</text>
</comment>
<gene>
    <name evidence="1" type="ORF">DFR52_103696</name>
</gene>
<dbReference type="AlphaFoldDB" id="A0A317PIS0"/>
<dbReference type="PIRSF" id="PIRSF031796">
    <property type="entry name" value="UPC031796"/>
    <property type="match status" value="1"/>
</dbReference>
<organism evidence="1 2">
    <name type="scientific">Hoeflea marina</name>
    <dbReference type="NCBI Taxonomy" id="274592"/>
    <lineage>
        <taxon>Bacteria</taxon>
        <taxon>Pseudomonadati</taxon>
        <taxon>Pseudomonadota</taxon>
        <taxon>Alphaproteobacteria</taxon>
        <taxon>Hyphomicrobiales</taxon>
        <taxon>Rhizobiaceae</taxon>
        <taxon>Hoeflea</taxon>
    </lineage>
</organism>
<dbReference type="RefSeq" id="WP_110032701.1">
    <property type="nucleotide sequence ID" value="NZ_QGTR01000003.1"/>
</dbReference>